<dbReference type="AlphaFoldDB" id="Q558X8"/>
<accession>Q558X8</accession>
<comment type="caution">
    <text evidence="2">The sequence shown here is derived from an EMBL/GenBank/DDBJ whole genome shotgun (WGS) entry which is preliminary data.</text>
</comment>
<dbReference type="SUPFAM" id="SSF55770">
    <property type="entry name" value="Profilin (actin-binding protein)"/>
    <property type="match status" value="1"/>
</dbReference>
<keyword evidence="3" id="KW-1185">Reference proteome</keyword>
<name>Q558X8_DICDI</name>
<dbReference type="InterPro" id="IPR036140">
    <property type="entry name" value="PFN_sf"/>
</dbReference>
<dbReference type="Pfam" id="PF00235">
    <property type="entry name" value="Profilin"/>
    <property type="match status" value="1"/>
</dbReference>
<dbReference type="GO" id="GO:0003785">
    <property type="term" value="F:actin monomer binding"/>
    <property type="evidence" value="ECO:0000318"/>
    <property type="project" value="GO_Central"/>
</dbReference>
<dbReference type="Gene3D" id="3.30.450.30">
    <property type="entry name" value="Dynein light chain 2a, cytoplasmic"/>
    <property type="match status" value="1"/>
</dbReference>
<dbReference type="FunCoup" id="Q558X8">
    <property type="interactions" value="16"/>
</dbReference>
<dbReference type="GO" id="GO:0005938">
    <property type="term" value="C:cell cortex"/>
    <property type="evidence" value="ECO:0000318"/>
    <property type="project" value="GO_Central"/>
</dbReference>
<dbReference type="RefSeq" id="XP_644938.1">
    <property type="nucleotide sequence ID" value="XM_639846.1"/>
</dbReference>
<gene>
    <name evidence="2" type="ORF">DDB_G0272855</name>
</gene>
<dbReference type="Proteomes" id="UP000002195">
    <property type="component" value="Unassembled WGS sequence"/>
</dbReference>
<dbReference type="PaxDb" id="44689-DDB0202710"/>
<dbReference type="GeneID" id="8618617"/>
<sequence length="159" mass="18165">MSEICSTSCWQYAIDNPNCFPKIGFTKVCFMSGNYTCASSSGFTILSDELSFINYGLYHPDEIIGKFIKIKGNEYKVTKATNSIINLSNSKNGRGIFIYRSPPLLFIGVYNDAFRLHVYQREEWFKNIQEIINGVVFSITIGTTSKVHEIFKNKNNNKR</sequence>
<comment type="function">
    <text evidence="1">Binds to actin and affects the structure of the cytoskeleton. At high concentrations, profilin prevents the polymerization of actin, whereas it enhances it at low concentrations. By binding to PIP2, it inhibits the formation of IP3 and DG.</text>
</comment>
<evidence type="ECO:0000313" key="3">
    <source>
        <dbReference type="Proteomes" id="UP000002195"/>
    </source>
</evidence>
<dbReference type="KEGG" id="ddi:DDB_G0272855"/>
<reference evidence="2 3" key="1">
    <citation type="journal article" date="2005" name="Nature">
        <title>The genome of the social amoeba Dictyostelium discoideum.</title>
        <authorList>
            <consortium name="The Dictyostelium discoideum Sequencing Consortium"/>
            <person name="Eichinger L."/>
            <person name="Pachebat J.A."/>
            <person name="Glockner G."/>
            <person name="Rajandream M.A."/>
            <person name="Sucgang R."/>
            <person name="Berriman M."/>
            <person name="Song J."/>
            <person name="Olsen R."/>
            <person name="Szafranski K."/>
            <person name="Xu Q."/>
            <person name="Tunggal B."/>
            <person name="Kummerfeld S."/>
            <person name="Madera M."/>
            <person name="Konfortov B.A."/>
            <person name="Rivero F."/>
            <person name="Bankier A.T."/>
            <person name="Lehmann R."/>
            <person name="Hamlin N."/>
            <person name="Davies R."/>
            <person name="Gaudet P."/>
            <person name="Fey P."/>
            <person name="Pilcher K."/>
            <person name="Chen G."/>
            <person name="Saunders D."/>
            <person name="Sodergren E."/>
            <person name="Davis P."/>
            <person name="Kerhornou A."/>
            <person name="Nie X."/>
            <person name="Hall N."/>
            <person name="Anjard C."/>
            <person name="Hemphill L."/>
            <person name="Bason N."/>
            <person name="Farbrother P."/>
            <person name="Desany B."/>
            <person name="Just E."/>
            <person name="Morio T."/>
            <person name="Rost R."/>
            <person name="Churcher C."/>
            <person name="Cooper J."/>
            <person name="Haydock S."/>
            <person name="van Driessche N."/>
            <person name="Cronin A."/>
            <person name="Goodhead I."/>
            <person name="Muzny D."/>
            <person name="Mourier T."/>
            <person name="Pain A."/>
            <person name="Lu M."/>
            <person name="Harper D."/>
            <person name="Lindsay R."/>
            <person name="Hauser H."/>
            <person name="James K."/>
            <person name="Quiles M."/>
            <person name="Madan Babu M."/>
            <person name="Saito T."/>
            <person name="Buchrieser C."/>
            <person name="Wardroper A."/>
            <person name="Felder M."/>
            <person name="Thangavelu M."/>
            <person name="Johnson D."/>
            <person name="Knights A."/>
            <person name="Loulseged H."/>
            <person name="Mungall K."/>
            <person name="Oliver K."/>
            <person name="Price C."/>
            <person name="Quail M.A."/>
            <person name="Urushihara H."/>
            <person name="Hernandez J."/>
            <person name="Rabbinowitsch E."/>
            <person name="Steffen D."/>
            <person name="Sanders M."/>
            <person name="Ma J."/>
            <person name="Kohara Y."/>
            <person name="Sharp S."/>
            <person name="Simmonds M."/>
            <person name="Spiegler S."/>
            <person name="Tivey A."/>
            <person name="Sugano S."/>
            <person name="White B."/>
            <person name="Walker D."/>
            <person name="Woodward J."/>
            <person name="Winckler T."/>
            <person name="Tanaka Y."/>
            <person name="Shaulsky G."/>
            <person name="Schleicher M."/>
            <person name="Weinstock G."/>
            <person name="Rosenthal A."/>
            <person name="Cox E.C."/>
            <person name="Chisholm R.L."/>
            <person name="Gibbs R."/>
            <person name="Loomis W.F."/>
            <person name="Platzer M."/>
            <person name="Kay R.R."/>
            <person name="Williams J."/>
            <person name="Dear P.H."/>
            <person name="Noegel A.A."/>
            <person name="Barrell B."/>
            <person name="Kuspa A."/>
        </authorList>
    </citation>
    <scope>NUCLEOTIDE SEQUENCE [LARGE SCALE GENOMIC DNA]</scope>
    <source>
        <strain evidence="2 3">AX4</strain>
    </source>
</reference>
<proteinExistence type="predicted"/>
<dbReference type="HOGENOM" id="CLU_1663945_0_0_1"/>
<dbReference type="InterPro" id="IPR048278">
    <property type="entry name" value="PFN"/>
</dbReference>
<dbReference type="VEuPathDB" id="AmoebaDB:DDB_G0272855"/>
<evidence type="ECO:0000313" key="2">
    <source>
        <dbReference type="EMBL" id="EAL71065.1"/>
    </source>
</evidence>
<dbReference type="EMBL" id="AAFI02000008">
    <property type="protein sequence ID" value="EAL71065.1"/>
    <property type="molecule type" value="Genomic_DNA"/>
</dbReference>
<evidence type="ECO:0000256" key="1">
    <source>
        <dbReference type="ARBA" id="ARBA00025549"/>
    </source>
</evidence>
<organism evidence="2 3">
    <name type="scientific">Dictyostelium discoideum</name>
    <name type="common">Social amoeba</name>
    <dbReference type="NCBI Taxonomy" id="44689"/>
    <lineage>
        <taxon>Eukaryota</taxon>
        <taxon>Amoebozoa</taxon>
        <taxon>Evosea</taxon>
        <taxon>Eumycetozoa</taxon>
        <taxon>Dictyostelia</taxon>
        <taxon>Dictyosteliales</taxon>
        <taxon>Dictyosteliaceae</taxon>
        <taxon>Dictyostelium</taxon>
    </lineage>
</organism>
<dbReference type="dictyBase" id="DDB_G0272855"/>
<protein>
    <submittedName>
        <fullName evidence="2">Uncharacterized protein</fullName>
    </submittedName>
</protein>
<dbReference type="InParanoid" id="Q558X8"/>